<dbReference type="EMBL" id="FMBI01000023">
    <property type="protein sequence ID" value="SCB98127.1"/>
    <property type="molecule type" value="Genomic_DNA"/>
</dbReference>
<proteinExistence type="predicted"/>
<sequence>MQNTLLLADNVMMYSLLSYQGAILQLESS</sequence>
<accession>A0A1C4AU91</accession>
<reference evidence="1 2" key="1">
    <citation type="submission" date="2016-08" db="EMBL/GenBank/DDBJ databases">
        <authorList>
            <person name="Seilhamer J.J."/>
        </authorList>
    </citation>
    <scope>NUCLEOTIDE SEQUENCE [LARGE SCALE GENOMIC DNA]</scope>
    <source>
        <strain evidence="1 2">IEBC_T61001</strain>
    </source>
</reference>
<gene>
    <name evidence="1" type="ORF">BTT61001_00938</name>
</gene>
<protein>
    <submittedName>
        <fullName evidence="1">Uncharacterized protein</fullName>
    </submittedName>
</protein>
<name>A0A1C4AU91_BACTU</name>
<dbReference type="Proteomes" id="UP000195991">
    <property type="component" value="Unassembled WGS sequence"/>
</dbReference>
<evidence type="ECO:0000313" key="1">
    <source>
        <dbReference type="EMBL" id="SCB98127.1"/>
    </source>
</evidence>
<organism evidence="1 2">
    <name type="scientific">Bacillus thuringiensis</name>
    <dbReference type="NCBI Taxonomy" id="1428"/>
    <lineage>
        <taxon>Bacteria</taxon>
        <taxon>Bacillati</taxon>
        <taxon>Bacillota</taxon>
        <taxon>Bacilli</taxon>
        <taxon>Bacillales</taxon>
        <taxon>Bacillaceae</taxon>
        <taxon>Bacillus</taxon>
        <taxon>Bacillus cereus group</taxon>
    </lineage>
</organism>
<dbReference type="AlphaFoldDB" id="A0A1C4AU91"/>
<evidence type="ECO:0000313" key="2">
    <source>
        <dbReference type="Proteomes" id="UP000195991"/>
    </source>
</evidence>